<proteinExistence type="predicted"/>
<name>A0A2S4PPQ3_9PEZI</name>
<dbReference type="InterPro" id="IPR043502">
    <property type="entry name" value="DNA/RNA_pol_sf"/>
</dbReference>
<dbReference type="PANTHER" id="PTHR34072">
    <property type="entry name" value="ENZYMATIC POLYPROTEIN-RELATED"/>
    <property type="match status" value="1"/>
</dbReference>
<protein>
    <recommendedName>
        <fullName evidence="2">Reverse transcriptase/retrotransposon-derived protein RNase H-like domain-containing protein</fullName>
    </recommendedName>
</protein>
<dbReference type="STRING" id="225359.A0A2S4PPQ3"/>
<comment type="caution">
    <text evidence="3">The sequence shown here is derived from an EMBL/GenBank/DDBJ whole genome shotgun (WGS) entry which is preliminary data.</text>
</comment>
<dbReference type="EMBL" id="PEDP01001219">
    <property type="protein sequence ID" value="POS84020.1"/>
    <property type="molecule type" value="Genomic_DNA"/>
</dbReference>
<dbReference type="Pfam" id="PF17919">
    <property type="entry name" value="RT_RNaseH_2"/>
    <property type="match status" value="1"/>
</dbReference>
<organism evidence="3 4">
    <name type="scientific">Erysiphe pulchra</name>
    <dbReference type="NCBI Taxonomy" id="225359"/>
    <lineage>
        <taxon>Eukaryota</taxon>
        <taxon>Fungi</taxon>
        <taxon>Dikarya</taxon>
        <taxon>Ascomycota</taxon>
        <taxon>Pezizomycotina</taxon>
        <taxon>Leotiomycetes</taxon>
        <taxon>Erysiphales</taxon>
        <taxon>Erysiphaceae</taxon>
        <taxon>Erysiphe</taxon>
    </lineage>
</organism>
<dbReference type="OrthoDB" id="5550292at2759"/>
<dbReference type="SUPFAM" id="SSF56672">
    <property type="entry name" value="DNA/RNA polymerases"/>
    <property type="match status" value="1"/>
</dbReference>
<dbReference type="InterPro" id="IPR043128">
    <property type="entry name" value="Rev_trsase/Diguanyl_cyclase"/>
</dbReference>
<dbReference type="Proteomes" id="UP000237438">
    <property type="component" value="Unassembled WGS sequence"/>
</dbReference>
<dbReference type="AlphaFoldDB" id="A0A2S4PPQ3"/>
<feature type="compositionally biased region" description="Polar residues" evidence="1">
    <location>
        <begin position="463"/>
        <end position="473"/>
    </location>
</feature>
<dbReference type="FunFam" id="3.30.70.270:FF:000063">
    <property type="entry name" value="Zinc knuckle domaincontaining protein"/>
    <property type="match status" value="1"/>
</dbReference>
<evidence type="ECO:0000313" key="4">
    <source>
        <dbReference type="Proteomes" id="UP000237438"/>
    </source>
</evidence>
<dbReference type="Gene3D" id="3.30.70.270">
    <property type="match status" value="1"/>
</dbReference>
<dbReference type="InterPro" id="IPR041577">
    <property type="entry name" value="RT_RNaseH_2"/>
</dbReference>
<sequence length="473" mass="54015">MDPGKIRTILEWERPTTVKGLRSFLGFANFYRTFIDRFSKICTPLTSLTGKGIPWRWRWRWREEHTKAFELLKKKFISEPTLAQCDPDQETMIEADYSGYALGGCLLQKYKEGIWMPVSYYSRKLSGAEMNHEIHVKELLAIIACTKEFRYRLVYRKGSENERADALSRRDQDKPMEGDPRLLSRERQLLNPVNITKLFLKDLEVAEGKDIFANEDLQALWNEALLQDTNYSRIIQAVQSNERGWPKDLKVQTEGSDEPKPLKATIASATFDQGKGLLYYQGRIWVPIYEPLTTALIQNTHDSTISGHPSVKRFCIVVVDRTDRFSFGRFWYLTDLLSGLALLSPKSIDPVTPIPERPPPKSCENSGIMNTFLPKEQRDIIAARQRRELAWHARVMICTTVISSTLESFVDEVEKEEVVAFKAYLRQAIAAFAAAESTAIPPQIPTNSRPNRGTGTGARKYKSNNAVATPRTI</sequence>
<evidence type="ECO:0000313" key="3">
    <source>
        <dbReference type="EMBL" id="POS84020.1"/>
    </source>
</evidence>
<reference evidence="3 4" key="1">
    <citation type="submission" date="2017-10" db="EMBL/GenBank/DDBJ databases">
        <title>Development of genomic resources for the powdery mildew, Erysiphe pulchra.</title>
        <authorList>
            <person name="Wadl P.A."/>
            <person name="Mack B.M."/>
            <person name="Moore G."/>
            <person name="Beltz S.B."/>
        </authorList>
    </citation>
    <scope>NUCLEOTIDE SEQUENCE [LARGE SCALE GENOMIC DNA]</scope>
    <source>
        <strain evidence="3">Cflorida</strain>
    </source>
</reference>
<feature type="region of interest" description="Disordered" evidence="1">
    <location>
        <begin position="441"/>
        <end position="473"/>
    </location>
</feature>
<evidence type="ECO:0000259" key="2">
    <source>
        <dbReference type="Pfam" id="PF17919"/>
    </source>
</evidence>
<accession>A0A2S4PPQ3</accession>
<dbReference type="PANTHER" id="PTHR34072:SF52">
    <property type="entry name" value="RIBONUCLEASE H"/>
    <property type="match status" value="1"/>
</dbReference>
<gene>
    <name evidence="3" type="ORF">EPUL_004205</name>
</gene>
<feature type="domain" description="Reverse transcriptase/retrotransposon-derived protein RNase H-like" evidence="2">
    <location>
        <begin position="61"/>
        <end position="154"/>
    </location>
</feature>
<keyword evidence="4" id="KW-1185">Reference proteome</keyword>
<evidence type="ECO:0000256" key="1">
    <source>
        <dbReference type="SAM" id="MobiDB-lite"/>
    </source>
</evidence>